<accession>A0A2H9TMH3</accession>
<organism evidence="13 14">
    <name type="scientific">Paramicrosporidium saccamoebae</name>
    <dbReference type="NCBI Taxonomy" id="1246581"/>
    <lineage>
        <taxon>Eukaryota</taxon>
        <taxon>Fungi</taxon>
        <taxon>Fungi incertae sedis</taxon>
        <taxon>Cryptomycota</taxon>
        <taxon>Cryptomycota incertae sedis</taxon>
        <taxon>Paramicrosporidium</taxon>
    </lineage>
</organism>
<keyword evidence="5 11" id="KW-0812">Transmembrane</keyword>
<dbReference type="STRING" id="1246581.A0A2H9TMH3"/>
<sequence length="395" mass="44612">MVYLTDLISVLHLESFYFIAIDLLVALYLVLIARRKCPAAVESVAAAYLLNPLMLLSCAARSSSGLVHLTLVGAVYHAMVGELFETILAGLFAVSWALVGTWRFMLTSHGSRLLYENLKPNVGLYWYLFVEMFDFFRPLFVAFLQIHSLFYAFPVAIKFKYLDQSLQATVPTSPHFVELRVLYANIVVMLFVSVLAPVNWYFWVHQGSGNVNFYYATTLVYNIAHVVLIVDMLRTHAKEALAVNEVPIGCVIVDPTGKIVAKGRNRTNETRNATRHAEFEALDTLLSSMDASEVQEKMSELSLYVTIEPCIMCAAALRRVGLLRVYFGSYNERFGGCGSIIPVHNSYLVDPPLEVALLVEWRAECVGLLRMFYMRENERAPMPRKKSKRVLKPVL</sequence>
<dbReference type="Pfam" id="PF06728">
    <property type="entry name" value="PIG-U"/>
    <property type="match status" value="3"/>
</dbReference>
<keyword evidence="9 11" id="KW-1133">Transmembrane helix</keyword>
<dbReference type="InterPro" id="IPR016193">
    <property type="entry name" value="Cytidine_deaminase-like"/>
</dbReference>
<feature type="transmembrane region" description="Helical" evidence="11">
    <location>
        <begin position="45"/>
        <end position="67"/>
    </location>
</feature>
<gene>
    <name evidence="13" type="ORF">PSACC_01228</name>
</gene>
<proteinExistence type="inferred from homology"/>
<evidence type="ECO:0000256" key="6">
    <source>
        <dbReference type="ARBA" id="ARBA00022723"/>
    </source>
</evidence>
<dbReference type="InterPro" id="IPR002125">
    <property type="entry name" value="CMP_dCMP_dom"/>
</dbReference>
<feature type="transmembrane region" description="Helical" evidence="11">
    <location>
        <begin position="87"/>
        <end position="106"/>
    </location>
</feature>
<name>A0A2H9TMH3_9FUNG</name>
<evidence type="ECO:0000259" key="12">
    <source>
        <dbReference type="PROSITE" id="PS51747"/>
    </source>
</evidence>
<comment type="pathway">
    <text evidence="2">Glycolipid biosynthesis; glycosylphosphatidylinositol-anchor biosynthesis.</text>
</comment>
<evidence type="ECO:0000256" key="7">
    <source>
        <dbReference type="ARBA" id="ARBA00022824"/>
    </source>
</evidence>
<dbReference type="InterPro" id="IPR016192">
    <property type="entry name" value="APOBEC/CMP_deaminase_Zn-bd"/>
</dbReference>
<dbReference type="PANTHER" id="PTHR13121:SF0">
    <property type="entry name" value="PHOSPHATIDYLINOSITOL GLYCAN ANCHOR BIOSYNTHESIS CLASS U PROTEIN"/>
    <property type="match status" value="1"/>
</dbReference>
<evidence type="ECO:0000313" key="13">
    <source>
        <dbReference type="EMBL" id="PJF18955.1"/>
    </source>
</evidence>
<dbReference type="GO" id="GO:0042765">
    <property type="term" value="C:GPI-anchor transamidase complex"/>
    <property type="evidence" value="ECO:0007669"/>
    <property type="project" value="InterPro"/>
</dbReference>
<keyword evidence="14" id="KW-1185">Reference proteome</keyword>
<dbReference type="Pfam" id="PF00383">
    <property type="entry name" value="dCMP_cyt_deam_1"/>
    <property type="match status" value="1"/>
</dbReference>
<evidence type="ECO:0000256" key="10">
    <source>
        <dbReference type="ARBA" id="ARBA00023136"/>
    </source>
</evidence>
<evidence type="ECO:0000256" key="3">
    <source>
        <dbReference type="ARBA" id="ARBA00010026"/>
    </source>
</evidence>
<dbReference type="PANTHER" id="PTHR13121">
    <property type="entry name" value="GPI TRANSAMIDASE COMPONENT PIG-U"/>
    <property type="match status" value="1"/>
</dbReference>
<reference evidence="13 14" key="1">
    <citation type="submission" date="2016-10" db="EMBL/GenBank/DDBJ databases">
        <title>The genome of Paramicrosporidium saccamoebae is the missing link in understanding Cryptomycota and Microsporidia evolution.</title>
        <authorList>
            <person name="Quandt C.A."/>
            <person name="Beaudet D."/>
            <person name="Corsaro D."/>
            <person name="Michel R."/>
            <person name="Corradi N."/>
            <person name="James T."/>
        </authorList>
    </citation>
    <scope>NUCLEOTIDE SEQUENCE [LARGE SCALE GENOMIC DNA]</scope>
    <source>
        <strain evidence="13 14">KSL3</strain>
    </source>
</reference>
<protein>
    <recommendedName>
        <fullName evidence="12">CMP/dCMP-type deaminase domain-containing protein</fullName>
    </recommendedName>
</protein>
<keyword evidence="10 11" id="KW-0472">Membrane</keyword>
<evidence type="ECO:0000256" key="9">
    <source>
        <dbReference type="ARBA" id="ARBA00022989"/>
    </source>
</evidence>
<evidence type="ECO:0000256" key="5">
    <source>
        <dbReference type="ARBA" id="ARBA00022692"/>
    </source>
</evidence>
<feature type="transmembrane region" description="Helical" evidence="11">
    <location>
        <begin position="15"/>
        <end position="33"/>
    </location>
</feature>
<dbReference type="GO" id="GO:0052717">
    <property type="term" value="F:tRNA-specific adenosine-34 deaminase activity"/>
    <property type="evidence" value="ECO:0007669"/>
    <property type="project" value="UniProtKB-EC"/>
</dbReference>
<evidence type="ECO:0000256" key="8">
    <source>
        <dbReference type="ARBA" id="ARBA00022833"/>
    </source>
</evidence>
<dbReference type="GO" id="GO:0008270">
    <property type="term" value="F:zinc ion binding"/>
    <property type="evidence" value="ECO:0007669"/>
    <property type="project" value="InterPro"/>
</dbReference>
<feature type="transmembrane region" description="Helical" evidence="11">
    <location>
        <begin position="214"/>
        <end position="233"/>
    </location>
</feature>
<dbReference type="InterPro" id="IPR009600">
    <property type="entry name" value="PIG-U"/>
</dbReference>
<dbReference type="GO" id="GO:0016255">
    <property type="term" value="P:attachment of GPI anchor to protein"/>
    <property type="evidence" value="ECO:0007669"/>
    <property type="project" value="InterPro"/>
</dbReference>
<dbReference type="Proteomes" id="UP000240830">
    <property type="component" value="Unassembled WGS sequence"/>
</dbReference>
<comment type="similarity">
    <text evidence="3">Belongs to the PIGU family.</text>
</comment>
<evidence type="ECO:0000256" key="11">
    <source>
        <dbReference type="SAM" id="Phobius"/>
    </source>
</evidence>
<keyword evidence="7" id="KW-0256">Endoplasmic reticulum</keyword>
<feature type="transmembrane region" description="Helical" evidence="11">
    <location>
        <begin position="142"/>
        <end position="161"/>
    </location>
</feature>
<feature type="transmembrane region" description="Helical" evidence="11">
    <location>
        <begin position="182"/>
        <end position="202"/>
    </location>
</feature>
<dbReference type="Gene3D" id="3.40.140.10">
    <property type="entry name" value="Cytidine Deaminase, domain 2"/>
    <property type="match status" value="1"/>
</dbReference>
<dbReference type="GO" id="GO:0002100">
    <property type="term" value="P:tRNA wobble adenosine to inosine editing"/>
    <property type="evidence" value="ECO:0007669"/>
    <property type="project" value="InterPro"/>
</dbReference>
<dbReference type="AlphaFoldDB" id="A0A2H9TMH3"/>
<comment type="caution">
    <text evidence="13">The sequence shown here is derived from an EMBL/GenBank/DDBJ whole genome shotgun (WGS) entry which is preliminary data.</text>
</comment>
<dbReference type="OrthoDB" id="1701769at2759"/>
<dbReference type="SUPFAM" id="SSF53927">
    <property type="entry name" value="Cytidine deaminase-like"/>
    <property type="match status" value="1"/>
</dbReference>
<dbReference type="PROSITE" id="PS51747">
    <property type="entry name" value="CYT_DCMP_DEAMINASES_2"/>
    <property type="match status" value="1"/>
</dbReference>
<keyword evidence="4" id="KW-0337">GPI-anchor biosynthesis</keyword>
<dbReference type="CDD" id="cd01285">
    <property type="entry name" value="nucleoside_deaminase"/>
    <property type="match status" value="1"/>
</dbReference>
<evidence type="ECO:0000256" key="2">
    <source>
        <dbReference type="ARBA" id="ARBA00004687"/>
    </source>
</evidence>
<evidence type="ECO:0000313" key="14">
    <source>
        <dbReference type="Proteomes" id="UP000240830"/>
    </source>
</evidence>
<evidence type="ECO:0000256" key="4">
    <source>
        <dbReference type="ARBA" id="ARBA00022502"/>
    </source>
</evidence>
<evidence type="ECO:0000256" key="1">
    <source>
        <dbReference type="ARBA" id="ARBA00004477"/>
    </source>
</evidence>
<keyword evidence="6" id="KW-0479">Metal-binding</keyword>
<dbReference type="EMBL" id="MTSL01000093">
    <property type="protein sequence ID" value="PJF18955.1"/>
    <property type="molecule type" value="Genomic_DNA"/>
</dbReference>
<dbReference type="GO" id="GO:0006506">
    <property type="term" value="P:GPI anchor biosynthetic process"/>
    <property type="evidence" value="ECO:0007669"/>
    <property type="project" value="UniProtKB-KW"/>
</dbReference>
<keyword evidence="8" id="KW-0862">Zinc</keyword>
<comment type="subcellular location">
    <subcellularLocation>
        <location evidence="1">Endoplasmic reticulum membrane</location>
        <topology evidence="1">Multi-pass membrane protein</topology>
    </subcellularLocation>
</comment>
<dbReference type="PROSITE" id="PS00903">
    <property type="entry name" value="CYT_DCMP_DEAMINASES_1"/>
    <property type="match status" value="1"/>
</dbReference>
<feature type="domain" description="CMP/dCMP-type deaminase" evidence="12">
    <location>
        <begin position="224"/>
        <end position="348"/>
    </location>
</feature>